<evidence type="ECO:0000313" key="2">
    <source>
        <dbReference type="EMBL" id="KKL70730.1"/>
    </source>
</evidence>
<organism evidence="2">
    <name type="scientific">marine sediment metagenome</name>
    <dbReference type="NCBI Taxonomy" id="412755"/>
    <lineage>
        <taxon>unclassified sequences</taxon>
        <taxon>metagenomes</taxon>
        <taxon>ecological metagenomes</taxon>
    </lineage>
</organism>
<feature type="domain" description="DUF5681" evidence="1">
    <location>
        <begin position="3"/>
        <end position="95"/>
    </location>
</feature>
<reference evidence="2" key="1">
    <citation type="journal article" date="2015" name="Nature">
        <title>Complex archaea that bridge the gap between prokaryotes and eukaryotes.</title>
        <authorList>
            <person name="Spang A."/>
            <person name="Saw J.H."/>
            <person name="Jorgensen S.L."/>
            <person name="Zaremba-Niedzwiedzka K."/>
            <person name="Martijn J."/>
            <person name="Lind A.E."/>
            <person name="van Eijk R."/>
            <person name="Schleper C."/>
            <person name="Guy L."/>
            <person name="Ettema T.J."/>
        </authorList>
    </citation>
    <scope>NUCLEOTIDE SEQUENCE</scope>
</reference>
<protein>
    <recommendedName>
        <fullName evidence="1">DUF5681 domain-containing protein</fullName>
    </recommendedName>
</protein>
<comment type="caution">
    <text evidence="2">The sequence shown here is derived from an EMBL/GenBank/DDBJ whole genome shotgun (WGS) entry which is preliminary data.</text>
</comment>
<evidence type="ECO:0000259" key="1">
    <source>
        <dbReference type="Pfam" id="PF18932"/>
    </source>
</evidence>
<dbReference type="Pfam" id="PF18932">
    <property type="entry name" value="DUF5681"/>
    <property type="match status" value="1"/>
</dbReference>
<dbReference type="AlphaFoldDB" id="A0A0F9GMQ5"/>
<sequence>MVFKKGQSGNPAGRPKRKSFHKLLDEMLSLKLRELPPAFADVREVVGKGKGAQVIDLVEDKNKTLSEALTTQLLYRACKGDTALIQSIISRMEGNPKQTNEIDFGDKAVKILTPLVEAIAKRKGMIEEKKDDV</sequence>
<proteinExistence type="predicted"/>
<name>A0A0F9GMQ5_9ZZZZ</name>
<gene>
    <name evidence="2" type="ORF">LCGC14_2101980</name>
</gene>
<dbReference type="EMBL" id="LAZR01025812">
    <property type="protein sequence ID" value="KKL70730.1"/>
    <property type="molecule type" value="Genomic_DNA"/>
</dbReference>
<dbReference type="InterPro" id="IPR043736">
    <property type="entry name" value="DUF5681"/>
</dbReference>
<accession>A0A0F9GMQ5</accession>